<dbReference type="OrthoDB" id="10047910at2759"/>
<proteinExistence type="predicted"/>
<reference evidence="2 3" key="1">
    <citation type="journal article" date="2018" name="Nat. Ecol. Evol.">
        <title>Genomic signatures of mitonuclear coevolution across populations of Tigriopus californicus.</title>
        <authorList>
            <person name="Barreto F.S."/>
            <person name="Watson E.T."/>
            <person name="Lima T.G."/>
            <person name="Willett C.S."/>
            <person name="Edmands S."/>
            <person name="Li W."/>
            <person name="Burton R.S."/>
        </authorList>
    </citation>
    <scope>NUCLEOTIDE SEQUENCE [LARGE SCALE GENOMIC DNA]</scope>
    <source>
        <strain evidence="2 3">San Diego</strain>
    </source>
</reference>
<accession>A0A553PA90</accession>
<feature type="compositionally biased region" description="Basic residues" evidence="1">
    <location>
        <begin position="15"/>
        <end position="25"/>
    </location>
</feature>
<dbReference type="GO" id="GO:0046983">
    <property type="term" value="F:protein dimerization activity"/>
    <property type="evidence" value="ECO:0007669"/>
    <property type="project" value="InterPro"/>
</dbReference>
<evidence type="ECO:0000313" key="3">
    <source>
        <dbReference type="Proteomes" id="UP000318571"/>
    </source>
</evidence>
<evidence type="ECO:0000256" key="1">
    <source>
        <dbReference type="SAM" id="MobiDB-lite"/>
    </source>
</evidence>
<dbReference type="AlphaFoldDB" id="A0A553PA90"/>
<feature type="region of interest" description="Disordered" evidence="1">
    <location>
        <begin position="1"/>
        <end position="37"/>
    </location>
</feature>
<evidence type="ECO:0008006" key="4">
    <source>
        <dbReference type="Google" id="ProtNLM"/>
    </source>
</evidence>
<keyword evidence="3" id="KW-1185">Reference proteome</keyword>
<dbReference type="SUPFAM" id="SSF47459">
    <property type="entry name" value="HLH, helix-loop-helix DNA-binding domain"/>
    <property type="match status" value="1"/>
</dbReference>
<protein>
    <recommendedName>
        <fullName evidence="4">BHLH domain-containing protein</fullName>
    </recommendedName>
</protein>
<comment type="caution">
    <text evidence="2">The sequence shown here is derived from an EMBL/GenBank/DDBJ whole genome shotgun (WGS) entry which is preliminary data.</text>
</comment>
<name>A0A553PA90_TIGCA</name>
<feature type="compositionally biased region" description="Basic and acidic residues" evidence="1">
    <location>
        <begin position="1"/>
        <end position="14"/>
    </location>
</feature>
<dbReference type="InterPro" id="IPR036638">
    <property type="entry name" value="HLH_DNA-bd_sf"/>
</dbReference>
<sequence length="158" mass="18411">MTCEDRVESKTLRDRKTRKRCHTKASRGNPPSDHMHQEPLDRELRLLQSLIPDISTKQEMSELQIIDASVSYIEHLQSQLQKHDPTNVFGMVCFPHRLEPLDRDSDIENEVENGVLLPVPAKPLVSDILNQERGAKRRLDDQLDSLSKRRTRELQRLR</sequence>
<evidence type="ECO:0000313" key="2">
    <source>
        <dbReference type="EMBL" id="TRY74601.1"/>
    </source>
</evidence>
<gene>
    <name evidence="2" type="ORF">TCAL_00593</name>
</gene>
<dbReference type="Proteomes" id="UP000318571">
    <property type="component" value="Chromosome 2"/>
</dbReference>
<dbReference type="Gene3D" id="4.10.280.10">
    <property type="entry name" value="Helix-loop-helix DNA-binding domain"/>
    <property type="match status" value="1"/>
</dbReference>
<dbReference type="EMBL" id="VCGU01000005">
    <property type="protein sequence ID" value="TRY74601.1"/>
    <property type="molecule type" value="Genomic_DNA"/>
</dbReference>
<organism evidence="2 3">
    <name type="scientific">Tigriopus californicus</name>
    <name type="common">Marine copepod</name>
    <dbReference type="NCBI Taxonomy" id="6832"/>
    <lineage>
        <taxon>Eukaryota</taxon>
        <taxon>Metazoa</taxon>
        <taxon>Ecdysozoa</taxon>
        <taxon>Arthropoda</taxon>
        <taxon>Crustacea</taxon>
        <taxon>Multicrustacea</taxon>
        <taxon>Hexanauplia</taxon>
        <taxon>Copepoda</taxon>
        <taxon>Harpacticoida</taxon>
        <taxon>Harpacticidae</taxon>
        <taxon>Tigriopus</taxon>
    </lineage>
</organism>